<evidence type="ECO:0000259" key="2">
    <source>
        <dbReference type="Pfam" id="PF02910"/>
    </source>
</evidence>
<organism evidence="3 4">
    <name type="scientific">Streptomyces carpinensis</name>
    <dbReference type="NCBI Taxonomy" id="66369"/>
    <lineage>
        <taxon>Bacteria</taxon>
        <taxon>Bacillati</taxon>
        <taxon>Actinomycetota</taxon>
        <taxon>Actinomycetes</taxon>
        <taxon>Kitasatosporales</taxon>
        <taxon>Streptomycetaceae</taxon>
        <taxon>Streptomyces</taxon>
    </lineage>
</organism>
<reference evidence="3 4" key="1">
    <citation type="submission" date="2024-06" db="EMBL/GenBank/DDBJ databases">
        <title>The Natural Products Discovery Center: Release of the First 8490 Sequenced Strains for Exploring Actinobacteria Biosynthetic Diversity.</title>
        <authorList>
            <person name="Kalkreuter E."/>
            <person name="Kautsar S.A."/>
            <person name="Yang D."/>
            <person name="Bader C.D."/>
            <person name="Teijaro C.N."/>
            <person name="Fluegel L."/>
            <person name="Davis C.M."/>
            <person name="Simpson J.R."/>
            <person name="Lauterbach L."/>
            <person name="Steele A.D."/>
            <person name="Gui C."/>
            <person name="Meng S."/>
            <person name="Li G."/>
            <person name="Viehrig K."/>
            <person name="Ye F."/>
            <person name="Su P."/>
            <person name="Kiefer A.F."/>
            <person name="Nichols A."/>
            <person name="Cepeda A.J."/>
            <person name="Yan W."/>
            <person name="Fan B."/>
            <person name="Jiang Y."/>
            <person name="Adhikari A."/>
            <person name="Zheng C.-J."/>
            <person name="Schuster L."/>
            <person name="Cowan T.M."/>
            <person name="Smanski M.J."/>
            <person name="Chevrette M.G."/>
            <person name="De Carvalho L.P.S."/>
            <person name="Shen B."/>
        </authorList>
    </citation>
    <scope>NUCLEOTIDE SEQUENCE [LARGE SCALE GENOMIC DNA]</scope>
    <source>
        <strain evidence="3 4">NPDC000634</strain>
    </source>
</reference>
<feature type="domain" description="Fumarate reductase/succinate dehydrogenase flavoprotein-like C-terminal" evidence="2">
    <location>
        <begin position="24"/>
        <end position="132"/>
    </location>
</feature>
<dbReference type="PANTHER" id="PTHR11632">
    <property type="entry name" value="SUCCINATE DEHYDROGENASE 2 FLAVOPROTEIN SUBUNIT"/>
    <property type="match status" value="1"/>
</dbReference>
<protein>
    <submittedName>
        <fullName evidence="3">L-aspartate oxidase</fullName>
    </submittedName>
</protein>
<feature type="non-terminal residue" evidence="3">
    <location>
        <position position="1"/>
    </location>
</feature>
<dbReference type="Pfam" id="PF02910">
    <property type="entry name" value="Succ_DH_flav_C"/>
    <property type="match status" value="1"/>
</dbReference>
<dbReference type="EMBL" id="JBEPCU010001310">
    <property type="protein sequence ID" value="MER6983263.1"/>
    <property type="molecule type" value="Genomic_DNA"/>
</dbReference>
<evidence type="ECO:0000313" key="3">
    <source>
        <dbReference type="EMBL" id="MER6983263.1"/>
    </source>
</evidence>
<sequence>RVPQPVPYSEQPAHPLLAPETRFAIQRIMTEGAGVLRSAQSLAKAADQLEQLHAEARGALDENGKTAEPGVDTWEATNLLCVARVLVAAARLREETRGCHWREDRPERDDTDWRRHIVVRLNPDRTPTVDTTETAHFPPTRTEAPAPRRPQEQ</sequence>
<dbReference type="Proteomes" id="UP001458415">
    <property type="component" value="Unassembled WGS sequence"/>
</dbReference>
<gene>
    <name evidence="3" type="ORF">ABT317_41500</name>
</gene>
<evidence type="ECO:0000313" key="4">
    <source>
        <dbReference type="Proteomes" id="UP001458415"/>
    </source>
</evidence>
<dbReference type="InterPro" id="IPR037099">
    <property type="entry name" value="Fum_R/Succ_DH_flav-like_C_sf"/>
</dbReference>
<evidence type="ECO:0000256" key="1">
    <source>
        <dbReference type="SAM" id="MobiDB-lite"/>
    </source>
</evidence>
<accession>A0ABV1WGF5</accession>
<dbReference type="Gene3D" id="1.20.58.100">
    <property type="entry name" value="Fumarate reductase/succinate dehydrogenase flavoprotein-like, C-terminal domain"/>
    <property type="match status" value="1"/>
</dbReference>
<comment type="caution">
    <text evidence="3">The sequence shown here is derived from an EMBL/GenBank/DDBJ whole genome shotgun (WGS) entry which is preliminary data.</text>
</comment>
<proteinExistence type="predicted"/>
<dbReference type="SUPFAM" id="SSF46977">
    <property type="entry name" value="Succinate dehydrogenase/fumarate reductase flavoprotein C-terminal domain"/>
    <property type="match status" value="1"/>
</dbReference>
<name>A0ABV1WGF5_9ACTN</name>
<dbReference type="InterPro" id="IPR030664">
    <property type="entry name" value="SdhA/FrdA/AprA"/>
</dbReference>
<dbReference type="PANTHER" id="PTHR11632:SF51">
    <property type="entry name" value="SUCCINATE DEHYDROGENASE [UBIQUINONE] FLAVOPROTEIN SUBUNIT, MITOCHONDRIAL"/>
    <property type="match status" value="1"/>
</dbReference>
<feature type="region of interest" description="Disordered" evidence="1">
    <location>
        <begin position="124"/>
        <end position="153"/>
    </location>
</feature>
<dbReference type="InterPro" id="IPR015939">
    <property type="entry name" value="Fum_Rdtase/Succ_DH_flav-like_C"/>
</dbReference>
<keyword evidence="4" id="KW-1185">Reference proteome</keyword>